<dbReference type="STRING" id="67331.SAMN04490357_2250"/>
<keyword evidence="1" id="KW-0812">Transmembrane</keyword>
<evidence type="ECO:0000313" key="3">
    <source>
        <dbReference type="Proteomes" id="UP000182375"/>
    </source>
</evidence>
<proteinExistence type="predicted"/>
<reference evidence="2 3" key="1">
    <citation type="submission" date="2016-10" db="EMBL/GenBank/DDBJ databases">
        <authorList>
            <person name="de Groot N.N."/>
        </authorList>
    </citation>
    <scope>NUCLEOTIDE SEQUENCE [LARGE SCALE GENOMIC DNA]</scope>
    <source>
        <strain evidence="2 3">DSM 40306</strain>
    </source>
</reference>
<sequence>MQPVLDPNPRNGQKKMLLVFGSFFAIFVLIAIVATVASP</sequence>
<keyword evidence="1" id="KW-1133">Transmembrane helix</keyword>
<keyword evidence="1" id="KW-0472">Membrane</keyword>
<gene>
    <name evidence="2" type="ORF">SAMN04490357_2250</name>
</gene>
<dbReference type="Proteomes" id="UP000182375">
    <property type="component" value="Unassembled WGS sequence"/>
</dbReference>
<feature type="transmembrane region" description="Helical" evidence="1">
    <location>
        <begin position="16"/>
        <end position="37"/>
    </location>
</feature>
<name>A0A1H4TCA0_9ACTN</name>
<dbReference type="AlphaFoldDB" id="A0A1H4TCA0"/>
<dbReference type="NCBIfam" id="NF040912">
    <property type="entry name" value="SGM_5486_fam"/>
    <property type="match status" value="1"/>
</dbReference>
<protein>
    <submittedName>
        <fullName evidence="2">Uncharacterized protein</fullName>
    </submittedName>
</protein>
<dbReference type="RefSeq" id="WP_257585720.1">
    <property type="nucleotide sequence ID" value="NZ_FNTD01000004.1"/>
</dbReference>
<organism evidence="2 3">
    <name type="scientific">Streptomyces misionensis</name>
    <dbReference type="NCBI Taxonomy" id="67331"/>
    <lineage>
        <taxon>Bacteria</taxon>
        <taxon>Bacillati</taxon>
        <taxon>Actinomycetota</taxon>
        <taxon>Actinomycetes</taxon>
        <taxon>Kitasatosporales</taxon>
        <taxon>Streptomycetaceae</taxon>
        <taxon>Streptomyces</taxon>
    </lineage>
</organism>
<dbReference type="EMBL" id="FNTD01000004">
    <property type="protein sequence ID" value="SEC53967.1"/>
    <property type="molecule type" value="Genomic_DNA"/>
</dbReference>
<accession>A0A1H4TCA0</accession>
<dbReference type="GeneID" id="95516976"/>
<dbReference type="InterPro" id="IPR049750">
    <property type="entry name" value="SGM_5486-like-assoc"/>
</dbReference>
<evidence type="ECO:0000256" key="1">
    <source>
        <dbReference type="SAM" id="Phobius"/>
    </source>
</evidence>
<evidence type="ECO:0000313" key="2">
    <source>
        <dbReference type="EMBL" id="SEC53967.1"/>
    </source>
</evidence>